<organism evidence="2 3">
    <name type="scientific">Cotesia congregata filamentous virus 1</name>
    <dbReference type="NCBI Taxonomy" id="3064291"/>
    <lineage>
        <taxon>Viruses</taxon>
        <taxon>Viruses incertae sedis</taxon>
        <taxon>Naldaviricetes</taxon>
        <taxon>Lefavirales</taxon>
        <taxon>Filamentoviridae</taxon>
        <taxon>Betafilamentovirus</taxon>
        <taxon>Betafilamentovirus cocongregatae</taxon>
    </lineage>
</organism>
<keyword evidence="1" id="KW-0472">Membrane</keyword>
<name>A0ABC8QJU9_9VIRU</name>
<reference evidence="2 3" key="1">
    <citation type="submission" date="2024-01" db="EMBL/GenBank/DDBJ databases">
        <authorList>
            <person name="Guinet B."/>
        </authorList>
    </citation>
    <scope>NUCLEOTIDE SEQUENCE [LARGE SCALE GENOMIC DNA]</scope>
</reference>
<dbReference type="EMBL" id="CAUOPR010000001">
    <property type="protein sequence ID" value="CAJ2002073.1"/>
    <property type="molecule type" value="Genomic_DNA"/>
</dbReference>
<evidence type="ECO:0000313" key="3">
    <source>
        <dbReference type="Proteomes" id="UP001642380"/>
    </source>
</evidence>
<protein>
    <submittedName>
        <fullName evidence="2">LbFV_orf54-like</fullName>
    </submittedName>
</protein>
<accession>A0ABC8QJU9</accession>
<keyword evidence="3" id="KW-1185">Reference proteome</keyword>
<proteinExistence type="predicted"/>
<feature type="transmembrane region" description="Helical" evidence="1">
    <location>
        <begin position="125"/>
        <end position="148"/>
    </location>
</feature>
<sequence>MQIISTTKLAIKNIMVGADLLQKAAQSLFFLNAFEQAASQKTNFFSNNNNKNNVTIEEITDGDDDDNDVGRGRLVEKKYGSYNNKLGGDDDNVVKDALTNYAIWKALLFPSVTVFIVMTEKKVFIWIKLVVFSLFVAHILFIGGFSILPQVYKDIV</sequence>
<gene>
    <name evidence="2" type="ORF">CCFV1_ORF027</name>
</gene>
<evidence type="ECO:0000256" key="1">
    <source>
        <dbReference type="SAM" id="Phobius"/>
    </source>
</evidence>
<keyword evidence="1" id="KW-1133">Transmembrane helix</keyword>
<keyword evidence="1" id="KW-0812">Transmembrane</keyword>
<comment type="caution">
    <text evidence="2">The sequence shown here is derived from an EMBL/GenBank/DDBJ whole genome shotgun (WGS) entry which is preliminary data.</text>
</comment>
<evidence type="ECO:0000313" key="2">
    <source>
        <dbReference type="EMBL" id="CAJ2002073.1"/>
    </source>
</evidence>
<dbReference type="Proteomes" id="UP001642380">
    <property type="component" value="Unassembled WGS sequence"/>
</dbReference>